<sequence>MTEEYIPNHAACHEQAMRTQGETLVRRTQSISGDGQQTPGEGKQREWTKRRRRSVNTTDAHW</sequence>
<organism evidence="2 3">
    <name type="scientific">Heterorhabditis bacteriophora</name>
    <name type="common">Entomopathogenic nematode worm</name>
    <dbReference type="NCBI Taxonomy" id="37862"/>
    <lineage>
        <taxon>Eukaryota</taxon>
        <taxon>Metazoa</taxon>
        <taxon>Ecdysozoa</taxon>
        <taxon>Nematoda</taxon>
        <taxon>Chromadorea</taxon>
        <taxon>Rhabditida</taxon>
        <taxon>Rhabditina</taxon>
        <taxon>Rhabditomorpha</taxon>
        <taxon>Strongyloidea</taxon>
        <taxon>Heterorhabditidae</taxon>
        <taxon>Heterorhabditis</taxon>
    </lineage>
</organism>
<evidence type="ECO:0000256" key="1">
    <source>
        <dbReference type="SAM" id="MobiDB-lite"/>
    </source>
</evidence>
<evidence type="ECO:0000313" key="2">
    <source>
        <dbReference type="Proteomes" id="UP000095283"/>
    </source>
</evidence>
<proteinExistence type="predicted"/>
<feature type="compositionally biased region" description="Polar residues" evidence="1">
    <location>
        <begin position="17"/>
        <end position="39"/>
    </location>
</feature>
<keyword evidence="2" id="KW-1185">Reference proteome</keyword>
<name>A0A1I7X4N5_HETBA</name>
<feature type="region of interest" description="Disordered" evidence="1">
    <location>
        <begin position="1"/>
        <end position="62"/>
    </location>
</feature>
<protein>
    <submittedName>
        <fullName evidence="3">Uncharacterized protein</fullName>
    </submittedName>
</protein>
<reference evidence="3" key="1">
    <citation type="submission" date="2016-11" db="UniProtKB">
        <authorList>
            <consortium name="WormBaseParasite"/>
        </authorList>
    </citation>
    <scope>IDENTIFICATION</scope>
</reference>
<evidence type="ECO:0000313" key="3">
    <source>
        <dbReference type="WBParaSite" id="Hba_12423"/>
    </source>
</evidence>
<dbReference type="AlphaFoldDB" id="A0A1I7X4N5"/>
<accession>A0A1I7X4N5</accession>
<dbReference type="Proteomes" id="UP000095283">
    <property type="component" value="Unplaced"/>
</dbReference>
<dbReference type="WBParaSite" id="Hba_12423">
    <property type="protein sequence ID" value="Hba_12423"/>
    <property type="gene ID" value="Hba_12423"/>
</dbReference>